<dbReference type="PANTHER" id="PTHR47627:SF1">
    <property type="entry name" value="RUBREDOXIN-1-RELATED"/>
    <property type="match status" value="1"/>
</dbReference>
<dbReference type="InterPro" id="IPR024934">
    <property type="entry name" value="Rubredoxin-like_dom"/>
</dbReference>
<evidence type="ECO:0000256" key="5">
    <source>
        <dbReference type="ARBA" id="ARBA00022982"/>
    </source>
</evidence>
<evidence type="ECO:0000256" key="3">
    <source>
        <dbReference type="ARBA" id="ARBA00022448"/>
    </source>
</evidence>
<dbReference type="RefSeq" id="WP_005993943.1">
    <property type="nucleotide sequence ID" value="NZ_AECZ01000014.1"/>
</dbReference>
<dbReference type="PANTHER" id="PTHR47627">
    <property type="entry name" value="RUBREDOXIN"/>
    <property type="match status" value="1"/>
</dbReference>
<evidence type="ECO:0000256" key="8">
    <source>
        <dbReference type="SAM" id="MobiDB-lite"/>
    </source>
</evidence>
<dbReference type="InterPro" id="IPR024935">
    <property type="entry name" value="Rubredoxin_dom"/>
</dbReference>
<dbReference type="Proteomes" id="UP000006250">
    <property type="component" value="Unassembled WGS sequence"/>
</dbReference>
<keyword evidence="4 7" id="KW-0479">Metal-binding</keyword>
<keyword evidence="6 7" id="KW-0408">Iron</keyword>
<keyword evidence="5 7" id="KW-0249">Electron transport</keyword>
<dbReference type="Pfam" id="PF00301">
    <property type="entry name" value="Rubredoxin"/>
    <property type="match status" value="1"/>
</dbReference>
<feature type="domain" description="Rubredoxin-like" evidence="9">
    <location>
        <begin position="3"/>
        <end position="54"/>
    </location>
</feature>
<dbReference type="Gene3D" id="2.20.28.10">
    <property type="match status" value="1"/>
</dbReference>
<evidence type="ECO:0000313" key="10">
    <source>
        <dbReference type="EMBL" id="EFL50897.1"/>
    </source>
</evidence>
<keyword evidence="3" id="KW-0813">Transport</keyword>
<evidence type="ECO:0000256" key="4">
    <source>
        <dbReference type="ARBA" id="ARBA00022723"/>
    </source>
</evidence>
<dbReference type="STRING" id="596151.DesfrDRAFT_2269"/>
<evidence type="ECO:0000256" key="2">
    <source>
        <dbReference type="ARBA" id="ARBA00005337"/>
    </source>
</evidence>
<dbReference type="SUPFAM" id="SSF57802">
    <property type="entry name" value="Rubredoxin-like"/>
    <property type="match status" value="1"/>
</dbReference>
<dbReference type="GO" id="GO:0005506">
    <property type="term" value="F:iron ion binding"/>
    <property type="evidence" value="ECO:0007669"/>
    <property type="project" value="UniProtKB-UniRule"/>
</dbReference>
<protein>
    <recommendedName>
        <fullName evidence="7">Rubredoxin</fullName>
    </recommendedName>
</protein>
<evidence type="ECO:0000313" key="11">
    <source>
        <dbReference type="Proteomes" id="UP000006250"/>
    </source>
</evidence>
<dbReference type="OrthoDB" id="9808980at2"/>
<dbReference type="eggNOG" id="COG1773">
    <property type="taxonomic scope" value="Bacteria"/>
</dbReference>
<keyword evidence="11" id="KW-1185">Reference proteome</keyword>
<dbReference type="PROSITE" id="PS50903">
    <property type="entry name" value="RUBREDOXIN_LIKE"/>
    <property type="match status" value="1"/>
</dbReference>
<dbReference type="FunFam" id="2.20.28.10:FF:000001">
    <property type="entry name" value="Rubredoxin"/>
    <property type="match status" value="1"/>
</dbReference>
<evidence type="ECO:0000259" key="9">
    <source>
        <dbReference type="PROSITE" id="PS50903"/>
    </source>
</evidence>
<dbReference type="GO" id="GO:0043448">
    <property type="term" value="P:alkane catabolic process"/>
    <property type="evidence" value="ECO:0007669"/>
    <property type="project" value="TreeGrafter"/>
</dbReference>
<evidence type="ECO:0000256" key="1">
    <source>
        <dbReference type="ARBA" id="ARBA00001965"/>
    </source>
</evidence>
<dbReference type="AlphaFoldDB" id="E1JXC0"/>
<sequence>MALDRYICLQCGYTYDPKRGDPKGGIEPGTPGEKLPEDWRCPVCQADQRQFARRDD</sequence>
<dbReference type="GO" id="GO:0009055">
    <property type="term" value="F:electron transfer activity"/>
    <property type="evidence" value="ECO:0007669"/>
    <property type="project" value="TreeGrafter"/>
</dbReference>
<dbReference type="EMBL" id="AECZ01000014">
    <property type="protein sequence ID" value="EFL50897.1"/>
    <property type="molecule type" value="Genomic_DNA"/>
</dbReference>
<name>E1JXC0_SOLFR</name>
<dbReference type="CDD" id="cd00730">
    <property type="entry name" value="rubredoxin"/>
    <property type="match status" value="1"/>
</dbReference>
<comment type="similarity">
    <text evidence="2 7">Belongs to the rubredoxin family.</text>
</comment>
<comment type="cofactor">
    <cofactor evidence="1 7">
        <name>Fe(3+)</name>
        <dbReference type="ChEBI" id="CHEBI:29034"/>
    </cofactor>
</comment>
<reference evidence="10 11" key="1">
    <citation type="submission" date="2010-08" db="EMBL/GenBank/DDBJ databases">
        <title>The draft genome of Desulfovibrio fructosovorans JJ.</title>
        <authorList>
            <consortium name="US DOE Joint Genome Institute (JGI-PGF)"/>
            <person name="Lucas S."/>
            <person name="Copeland A."/>
            <person name="Lapidus A."/>
            <person name="Cheng J.-F."/>
            <person name="Bruce D."/>
            <person name="Goodwin L."/>
            <person name="Pitluck S."/>
            <person name="Land M.L."/>
            <person name="Hauser L."/>
            <person name="Chang Y.-J."/>
            <person name="Jeffries C."/>
            <person name="Wall J.D."/>
            <person name="Stahl D.A."/>
            <person name="Arkin A.P."/>
            <person name="Dehal P."/>
            <person name="Stolyar S.M."/>
            <person name="Hazen T.C."/>
            <person name="Woyke T.J."/>
        </authorList>
    </citation>
    <scope>NUCLEOTIDE SEQUENCE [LARGE SCALE GENOMIC DNA]</scope>
    <source>
        <strain evidence="10 11">JJ</strain>
    </source>
</reference>
<evidence type="ECO:0000256" key="7">
    <source>
        <dbReference type="RuleBase" id="RU003820"/>
    </source>
</evidence>
<dbReference type="InterPro" id="IPR050526">
    <property type="entry name" value="Rubredoxin_ET"/>
</dbReference>
<comment type="caution">
    <text evidence="10">The sequence shown here is derived from an EMBL/GenBank/DDBJ whole genome shotgun (WGS) entry which is preliminary data.</text>
</comment>
<proteinExistence type="inferred from homology"/>
<organism evidence="10 11">
    <name type="scientific">Solidesulfovibrio fructosivorans JJ]</name>
    <dbReference type="NCBI Taxonomy" id="596151"/>
    <lineage>
        <taxon>Bacteria</taxon>
        <taxon>Pseudomonadati</taxon>
        <taxon>Thermodesulfobacteriota</taxon>
        <taxon>Desulfovibrionia</taxon>
        <taxon>Desulfovibrionales</taxon>
        <taxon>Desulfovibrionaceae</taxon>
        <taxon>Solidesulfovibrio</taxon>
    </lineage>
</organism>
<evidence type="ECO:0000256" key="6">
    <source>
        <dbReference type="ARBA" id="ARBA00023004"/>
    </source>
</evidence>
<accession>E1JXC0</accession>
<dbReference type="PRINTS" id="PR00163">
    <property type="entry name" value="RUBREDOXIN"/>
</dbReference>
<gene>
    <name evidence="10" type="ORF">DesfrDRAFT_2269</name>
</gene>
<feature type="region of interest" description="Disordered" evidence="8">
    <location>
        <begin position="18"/>
        <end position="38"/>
    </location>
</feature>